<reference evidence="3 4" key="1">
    <citation type="submission" date="2017-07" db="EMBL/GenBank/DDBJ databases">
        <title>Draft whole genome sequences of clinical Proprionibacteriaceae strains.</title>
        <authorList>
            <person name="Bernier A.-M."/>
            <person name="Bernard K."/>
            <person name="Domingo M.-C."/>
        </authorList>
    </citation>
    <scope>NUCLEOTIDE SEQUENCE [LARGE SCALE GENOMIC DNA]</scope>
    <source>
        <strain evidence="3 4">NML 130396</strain>
    </source>
</reference>
<dbReference type="AlphaFoldDB" id="A0A255HBM2"/>
<protein>
    <submittedName>
        <fullName evidence="3">3-oxoadipate enol-lactone hydrolase</fullName>
    </submittedName>
</protein>
<organism evidence="3 4">
    <name type="scientific">Enemella dayhoffiae</name>
    <dbReference type="NCBI Taxonomy" id="2016507"/>
    <lineage>
        <taxon>Bacteria</taxon>
        <taxon>Bacillati</taxon>
        <taxon>Actinomycetota</taxon>
        <taxon>Actinomycetes</taxon>
        <taxon>Propionibacteriales</taxon>
        <taxon>Propionibacteriaceae</taxon>
        <taxon>Enemella</taxon>
    </lineage>
</organism>
<gene>
    <name evidence="3" type="ORF">CGZ93_00180</name>
</gene>
<evidence type="ECO:0000313" key="4">
    <source>
        <dbReference type="Proteomes" id="UP000216311"/>
    </source>
</evidence>
<dbReference type="PANTHER" id="PTHR43798">
    <property type="entry name" value="MONOACYLGLYCEROL LIPASE"/>
    <property type="match status" value="1"/>
</dbReference>
<dbReference type="InterPro" id="IPR029058">
    <property type="entry name" value="AB_hydrolase_fold"/>
</dbReference>
<dbReference type="SUPFAM" id="SSF53474">
    <property type="entry name" value="alpha/beta-Hydrolases"/>
    <property type="match status" value="1"/>
</dbReference>
<dbReference type="GO" id="GO:0016020">
    <property type="term" value="C:membrane"/>
    <property type="evidence" value="ECO:0007669"/>
    <property type="project" value="TreeGrafter"/>
</dbReference>
<dbReference type="InterPro" id="IPR050266">
    <property type="entry name" value="AB_hydrolase_sf"/>
</dbReference>
<dbReference type="InterPro" id="IPR000639">
    <property type="entry name" value="Epox_hydrolase-like"/>
</dbReference>
<evidence type="ECO:0000313" key="3">
    <source>
        <dbReference type="EMBL" id="OYO24937.1"/>
    </source>
</evidence>
<dbReference type="InterPro" id="IPR000073">
    <property type="entry name" value="AB_hydrolase_1"/>
</dbReference>
<feature type="domain" description="AB hydrolase-1" evidence="2">
    <location>
        <begin position="24"/>
        <end position="250"/>
    </location>
</feature>
<keyword evidence="1 3" id="KW-0378">Hydrolase</keyword>
<dbReference type="Gene3D" id="3.40.50.1820">
    <property type="entry name" value="alpha/beta hydrolase"/>
    <property type="match status" value="1"/>
</dbReference>
<dbReference type="PANTHER" id="PTHR43798:SF31">
    <property type="entry name" value="AB HYDROLASE SUPERFAMILY PROTEIN YCLE"/>
    <property type="match status" value="1"/>
</dbReference>
<evidence type="ECO:0000256" key="1">
    <source>
        <dbReference type="ARBA" id="ARBA00022801"/>
    </source>
</evidence>
<comment type="caution">
    <text evidence="3">The sequence shown here is derived from an EMBL/GenBank/DDBJ whole genome shotgun (WGS) entry which is preliminary data.</text>
</comment>
<dbReference type="PRINTS" id="PR00412">
    <property type="entry name" value="EPOXHYDRLASE"/>
</dbReference>
<sequence>MCRQIEVRVPNARLATEVRDGDDPAIVLLHGMSGDRSTWDDLWGALPQRRRAVRYDLRGFGSSAALDEERFSHTEDLLSLLDFLEIGRCDLVGVSMGGSVSLNVALTHPDRVRRLVLFSPAITGWEWSPEWIGRWREVTTAARSGDLAGARELWWRHPIFDTIRDDAAAADAVRASIEAYPGDAWTGRSREKPALPDVERLPLLSAPTLLISGTEDLPDFRGIAAVIEASAPEIRRVDLPAAGHLVHLERAEEVTAQVRDFVA</sequence>
<keyword evidence="4" id="KW-1185">Reference proteome</keyword>
<dbReference type="OrthoDB" id="4481859at2"/>
<accession>A0A255HBM2</accession>
<dbReference type="PRINTS" id="PR00111">
    <property type="entry name" value="ABHYDROLASE"/>
</dbReference>
<dbReference type="EMBL" id="NMVQ01000001">
    <property type="protein sequence ID" value="OYO24937.1"/>
    <property type="molecule type" value="Genomic_DNA"/>
</dbReference>
<dbReference type="GO" id="GO:0016787">
    <property type="term" value="F:hydrolase activity"/>
    <property type="evidence" value="ECO:0007669"/>
    <property type="project" value="UniProtKB-KW"/>
</dbReference>
<dbReference type="RefSeq" id="WP_094362145.1">
    <property type="nucleotide sequence ID" value="NZ_NMVQ01000001.1"/>
</dbReference>
<dbReference type="Pfam" id="PF00561">
    <property type="entry name" value="Abhydrolase_1"/>
    <property type="match status" value="1"/>
</dbReference>
<proteinExistence type="predicted"/>
<evidence type="ECO:0000259" key="2">
    <source>
        <dbReference type="Pfam" id="PF00561"/>
    </source>
</evidence>
<name>A0A255HBM2_9ACTN</name>
<dbReference type="Proteomes" id="UP000216311">
    <property type="component" value="Unassembled WGS sequence"/>
</dbReference>